<evidence type="ECO:0000256" key="5">
    <source>
        <dbReference type="ARBA" id="ARBA00034808"/>
    </source>
</evidence>
<evidence type="ECO:0000256" key="4">
    <source>
        <dbReference type="ARBA" id="ARBA00034617"/>
    </source>
</evidence>
<reference evidence="6" key="2">
    <citation type="submission" date="2020-11" db="EMBL/GenBank/DDBJ databases">
        <authorList>
            <person name="McCartney M.A."/>
            <person name="Auch B."/>
            <person name="Kono T."/>
            <person name="Mallez S."/>
            <person name="Becker A."/>
            <person name="Gohl D.M."/>
            <person name="Silverstein K.A.T."/>
            <person name="Koren S."/>
            <person name="Bechman K.B."/>
            <person name="Herman A."/>
            <person name="Abrahante J.E."/>
            <person name="Garbe J."/>
        </authorList>
    </citation>
    <scope>NUCLEOTIDE SEQUENCE</scope>
    <source>
        <strain evidence="6">Duluth1</strain>
        <tissue evidence="6">Whole animal</tissue>
    </source>
</reference>
<gene>
    <name evidence="6" type="ORF">DPMN_127988</name>
</gene>
<sequence>MNIDVPCFDHRLVQGTNPHRGNVKIVVATVLFGLGINIPDIRRSHLSYWQYVWRAGRDGIPSRAVVYPYGRSVVGDSGMREMFKSVECLRRSVLKTLLTKEMDESVFCVREGGVLKKKVLQDKRSVPIVLRKYVLTLRIVENDLSAVAVETGVTKSSMKHFLMLRV</sequence>
<dbReference type="GO" id="GO:0005694">
    <property type="term" value="C:chromosome"/>
    <property type="evidence" value="ECO:0007669"/>
    <property type="project" value="TreeGrafter"/>
</dbReference>
<evidence type="ECO:0000256" key="2">
    <source>
        <dbReference type="ARBA" id="ARBA00023125"/>
    </source>
</evidence>
<dbReference type="GO" id="GO:0043138">
    <property type="term" value="F:3'-5' DNA helicase activity"/>
    <property type="evidence" value="ECO:0007669"/>
    <property type="project" value="UniProtKB-EC"/>
</dbReference>
<dbReference type="GO" id="GO:0006281">
    <property type="term" value="P:DNA repair"/>
    <property type="evidence" value="ECO:0007669"/>
    <property type="project" value="TreeGrafter"/>
</dbReference>
<evidence type="ECO:0000313" key="7">
    <source>
        <dbReference type="Proteomes" id="UP000828390"/>
    </source>
</evidence>
<name>A0A9D4H264_DREPO</name>
<dbReference type="GO" id="GO:0005737">
    <property type="term" value="C:cytoplasm"/>
    <property type="evidence" value="ECO:0007669"/>
    <property type="project" value="TreeGrafter"/>
</dbReference>
<dbReference type="EC" id="5.6.2.4" evidence="5"/>
<dbReference type="PANTHER" id="PTHR13710">
    <property type="entry name" value="DNA HELICASE RECQ FAMILY MEMBER"/>
    <property type="match status" value="1"/>
</dbReference>
<protein>
    <recommendedName>
        <fullName evidence="5">DNA 3'-5' helicase</fullName>
        <ecNumber evidence="5">5.6.2.4</ecNumber>
    </recommendedName>
</protein>
<dbReference type="Proteomes" id="UP000828390">
    <property type="component" value="Unassembled WGS sequence"/>
</dbReference>
<comment type="catalytic activity">
    <reaction evidence="4">
        <text>Couples ATP hydrolysis with the unwinding of duplex DNA by translocating in the 3'-5' direction.</text>
        <dbReference type="EC" id="5.6.2.4"/>
    </reaction>
</comment>
<accession>A0A9D4H264</accession>
<dbReference type="AlphaFoldDB" id="A0A9D4H264"/>
<evidence type="ECO:0000256" key="1">
    <source>
        <dbReference type="ARBA" id="ARBA00005446"/>
    </source>
</evidence>
<dbReference type="GO" id="GO:0003677">
    <property type="term" value="F:DNA binding"/>
    <property type="evidence" value="ECO:0007669"/>
    <property type="project" value="UniProtKB-KW"/>
</dbReference>
<comment type="similarity">
    <text evidence="1">Belongs to the helicase family. RecQ subfamily.</text>
</comment>
<comment type="caution">
    <text evidence="6">The sequence shown here is derived from an EMBL/GenBank/DDBJ whole genome shotgun (WGS) entry which is preliminary data.</text>
</comment>
<evidence type="ECO:0000256" key="3">
    <source>
        <dbReference type="ARBA" id="ARBA00023235"/>
    </source>
</evidence>
<reference evidence="6" key="1">
    <citation type="journal article" date="2019" name="bioRxiv">
        <title>The Genome of the Zebra Mussel, Dreissena polymorpha: A Resource for Invasive Species Research.</title>
        <authorList>
            <person name="McCartney M.A."/>
            <person name="Auch B."/>
            <person name="Kono T."/>
            <person name="Mallez S."/>
            <person name="Zhang Y."/>
            <person name="Obille A."/>
            <person name="Becker A."/>
            <person name="Abrahante J.E."/>
            <person name="Garbe J."/>
            <person name="Badalamenti J.P."/>
            <person name="Herman A."/>
            <person name="Mangelson H."/>
            <person name="Liachko I."/>
            <person name="Sullivan S."/>
            <person name="Sone E.D."/>
            <person name="Koren S."/>
            <person name="Silverstein K.A.T."/>
            <person name="Beckman K.B."/>
            <person name="Gohl D.M."/>
        </authorList>
    </citation>
    <scope>NUCLEOTIDE SEQUENCE</scope>
    <source>
        <strain evidence="6">Duluth1</strain>
        <tissue evidence="6">Whole animal</tissue>
    </source>
</reference>
<dbReference type="SUPFAM" id="SSF52540">
    <property type="entry name" value="P-loop containing nucleoside triphosphate hydrolases"/>
    <property type="match status" value="1"/>
</dbReference>
<keyword evidence="2" id="KW-0238">DNA-binding</keyword>
<organism evidence="6 7">
    <name type="scientific">Dreissena polymorpha</name>
    <name type="common">Zebra mussel</name>
    <name type="synonym">Mytilus polymorpha</name>
    <dbReference type="NCBI Taxonomy" id="45954"/>
    <lineage>
        <taxon>Eukaryota</taxon>
        <taxon>Metazoa</taxon>
        <taxon>Spiralia</taxon>
        <taxon>Lophotrochozoa</taxon>
        <taxon>Mollusca</taxon>
        <taxon>Bivalvia</taxon>
        <taxon>Autobranchia</taxon>
        <taxon>Heteroconchia</taxon>
        <taxon>Euheterodonta</taxon>
        <taxon>Imparidentia</taxon>
        <taxon>Neoheterodontei</taxon>
        <taxon>Myida</taxon>
        <taxon>Dreissenoidea</taxon>
        <taxon>Dreissenidae</taxon>
        <taxon>Dreissena</taxon>
    </lineage>
</organism>
<keyword evidence="7" id="KW-1185">Reference proteome</keyword>
<dbReference type="GO" id="GO:0006310">
    <property type="term" value="P:DNA recombination"/>
    <property type="evidence" value="ECO:0007669"/>
    <property type="project" value="TreeGrafter"/>
</dbReference>
<evidence type="ECO:0000313" key="6">
    <source>
        <dbReference type="EMBL" id="KAH3826095.1"/>
    </source>
</evidence>
<dbReference type="Gene3D" id="3.40.50.300">
    <property type="entry name" value="P-loop containing nucleotide triphosphate hydrolases"/>
    <property type="match status" value="1"/>
</dbReference>
<dbReference type="GO" id="GO:0009378">
    <property type="term" value="F:four-way junction helicase activity"/>
    <property type="evidence" value="ECO:0007669"/>
    <property type="project" value="TreeGrafter"/>
</dbReference>
<proteinExistence type="inferred from homology"/>
<dbReference type="EMBL" id="JAIWYP010000005">
    <property type="protein sequence ID" value="KAH3826095.1"/>
    <property type="molecule type" value="Genomic_DNA"/>
</dbReference>
<dbReference type="InterPro" id="IPR027417">
    <property type="entry name" value="P-loop_NTPase"/>
</dbReference>
<dbReference type="PANTHER" id="PTHR13710:SF105">
    <property type="entry name" value="ATP-DEPENDENT DNA HELICASE Q1"/>
    <property type="match status" value="1"/>
</dbReference>
<keyword evidence="3" id="KW-0413">Isomerase</keyword>